<comment type="similarity">
    <text evidence="1 7">Belongs to the heat shock protein 70 family.</text>
</comment>
<proteinExistence type="inferred from homology"/>
<organism evidence="10">
    <name type="scientific">Tolypothrix bouteillei VB521301</name>
    <dbReference type="NCBI Taxonomy" id="1479485"/>
    <lineage>
        <taxon>Bacteria</taxon>
        <taxon>Bacillati</taxon>
        <taxon>Cyanobacteriota</taxon>
        <taxon>Cyanophyceae</taxon>
        <taxon>Nostocales</taxon>
        <taxon>Tolypothrichaceae</taxon>
        <taxon>Tolypothrix</taxon>
    </lineage>
</organism>
<dbReference type="EMBL" id="JHEG02000058">
    <property type="protein sequence ID" value="KIE09345.1"/>
    <property type="molecule type" value="Genomic_DNA"/>
</dbReference>
<dbReference type="InterPro" id="IPR013126">
    <property type="entry name" value="Hsp_70_fam"/>
</dbReference>
<name>A0A0C1RAK4_9CYAN</name>
<evidence type="ECO:0000313" key="10">
    <source>
        <dbReference type="EMBL" id="KIE09345.1"/>
    </source>
</evidence>
<evidence type="ECO:0000256" key="3">
    <source>
        <dbReference type="ARBA" id="ARBA00022741"/>
    </source>
</evidence>
<dbReference type="GO" id="GO:0005524">
    <property type="term" value="F:ATP binding"/>
    <property type="evidence" value="ECO:0007669"/>
    <property type="project" value="UniProtKB-KW"/>
</dbReference>
<accession>A0A0C1RAK4</accession>
<dbReference type="AlphaFoldDB" id="A0A0C1RAK4"/>
<keyword evidence="8" id="KW-0175">Coiled coil</keyword>
<dbReference type="InterPro" id="IPR043129">
    <property type="entry name" value="ATPase_NBD"/>
</dbReference>
<evidence type="ECO:0000313" key="11">
    <source>
        <dbReference type="Proteomes" id="UP000029738"/>
    </source>
</evidence>
<gene>
    <name evidence="10" type="ORF">DA73_0233860</name>
    <name evidence="9" type="ORF">DA73_0400005035</name>
</gene>
<dbReference type="EMBL" id="JHEG04000001">
    <property type="protein sequence ID" value="KAF3884891.1"/>
    <property type="molecule type" value="Genomic_DNA"/>
</dbReference>
<dbReference type="STRING" id="1479485.DA73_0233860"/>
<sequence>MTTVVIDFGTSNTVVCTTDLITQTPRTLKFDLISRRFEVGGEQVSVVPSLVFVEGENRILFGEQVRAKRLGFVQPERYFRAFKRELAADFVPPPRLLDGNNYSAEAVSELFVRNIWQMVEEQLQPSHVIFTVPVGAFERYLDWFRAFADKLSIPKVQIVDESTAAALGYAVQRPGSVVLVVDFGGGTLDLSLVRTVGVTSEHQVVRAEVLAKSDAFVGGVDIDTWIVEHYLKQIGSSRTEVGEIGWQNLLEVAEKLKIRLSTADEAKEAWFDDENFMSHELQLNRDELAEILEAEQLLEVLRQALDEVLAIALTKGINKSSIEQVLLVGGTCQIPAVQQLVTSYFGRQKVKLDKPFEAVAHGALALSKMAAVDDYLRHSYAIRLWEPHSKTYSYLTLIEKGMRYPGARSQPLTLQVATQGQREIRLDIGEVAEVSQAEVTYDASGRMTSTHLVKQDTYRSLENHHQQVCVAHLDPPGETGVDRIEVLFEVNEQRVLVVTVKDLLTKKVLVEREAIAKLQ</sequence>
<dbReference type="RefSeq" id="WP_038077893.1">
    <property type="nucleotide sequence ID" value="NZ_JHEG04000001.1"/>
</dbReference>
<evidence type="ECO:0000256" key="4">
    <source>
        <dbReference type="ARBA" id="ARBA00022840"/>
    </source>
</evidence>
<dbReference type="Gene3D" id="3.30.420.40">
    <property type="match status" value="2"/>
</dbReference>
<dbReference type="PRINTS" id="PR00301">
    <property type="entry name" value="HEATSHOCK70"/>
</dbReference>
<keyword evidence="11" id="KW-1185">Reference proteome</keyword>
<dbReference type="Gene3D" id="2.60.34.10">
    <property type="entry name" value="Substrate Binding Domain Of DNAk, Chain A, domain 1"/>
    <property type="match status" value="1"/>
</dbReference>
<keyword evidence="6" id="KW-0143">Chaperone</keyword>
<evidence type="ECO:0000256" key="6">
    <source>
        <dbReference type="ARBA" id="ARBA00023186"/>
    </source>
</evidence>
<keyword evidence="5" id="KW-0346">Stress response</keyword>
<evidence type="ECO:0000256" key="1">
    <source>
        <dbReference type="ARBA" id="ARBA00007381"/>
    </source>
</evidence>
<dbReference type="PANTHER" id="PTHR19375">
    <property type="entry name" value="HEAT SHOCK PROTEIN 70KDA"/>
    <property type="match status" value="1"/>
</dbReference>
<comment type="caution">
    <text evidence="10">The sequence shown here is derived from an EMBL/GenBank/DDBJ whole genome shotgun (WGS) entry which is preliminary data.</text>
</comment>
<dbReference type="Pfam" id="PF00012">
    <property type="entry name" value="HSP70"/>
    <property type="match status" value="1"/>
</dbReference>
<dbReference type="OrthoDB" id="416657at2"/>
<dbReference type="SUPFAM" id="SSF53067">
    <property type="entry name" value="Actin-like ATPase domain"/>
    <property type="match status" value="2"/>
</dbReference>
<keyword evidence="2" id="KW-0597">Phosphoprotein</keyword>
<feature type="coiled-coil region" evidence="8">
    <location>
        <begin position="284"/>
        <end position="311"/>
    </location>
</feature>
<keyword evidence="3 7" id="KW-0547">Nucleotide-binding</keyword>
<reference evidence="9" key="2">
    <citation type="submission" date="2019-11" db="EMBL/GenBank/DDBJ databases">
        <title>Improved Assembly of Tolypothrix boutellei genome.</title>
        <authorList>
            <person name="Sarangi A.N."/>
            <person name="Mukherjee M."/>
            <person name="Ghosh S."/>
            <person name="Singh D."/>
            <person name="Das A."/>
            <person name="Kant S."/>
            <person name="Prusty A."/>
            <person name="Tripathy S."/>
        </authorList>
    </citation>
    <scope>NUCLEOTIDE SEQUENCE</scope>
    <source>
        <strain evidence="9">VB521301</strain>
    </source>
</reference>
<dbReference type="PROSITE" id="PS00329">
    <property type="entry name" value="HSP70_2"/>
    <property type="match status" value="1"/>
</dbReference>
<dbReference type="Gene3D" id="3.90.640.10">
    <property type="entry name" value="Actin, Chain A, domain 4"/>
    <property type="match status" value="1"/>
</dbReference>
<reference evidence="10" key="1">
    <citation type="journal article" date="2015" name="Genome Announc.">
        <title>Draft Genome Sequence of Tolypothrix boutellei Strain VB521301.</title>
        <authorList>
            <person name="Chandrababunaidu M.M."/>
            <person name="Singh D."/>
            <person name="Sen D."/>
            <person name="Bhan S."/>
            <person name="Das S."/>
            <person name="Gupta A."/>
            <person name="Adhikary S.P."/>
            <person name="Tripathy S."/>
        </authorList>
    </citation>
    <scope>NUCLEOTIDE SEQUENCE</scope>
    <source>
        <strain evidence="10">VB521301</strain>
    </source>
</reference>
<evidence type="ECO:0000256" key="2">
    <source>
        <dbReference type="ARBA" id="ARBA00022553"/>
    </source>
</evidence>
<dbReference type="GO" id="GO:0140662">
    <property type="term" value="F:ATP-dependent protein folding chaperone"/>
    <property type="evidence" value="ECO:0007669"/>
    <property type="project" value="InterPro"/>
</dbReference>
<evidence type="ECO:0000313" key="9">
    <source>
        <dbReference type="EMBL" id="KAF3884891.1"/>
    </source>
</evidence>
<dbReference type="InterPro" id="IPR029047">
    <property type="entry name" value="HSP70_peptide-bd_sf"/>
</dbReference>
<keyword evidence="4 7" id="KW-0067">ATP-binding</keyword>
<evidence type="ECO:0000256" key="5">
    <source>
        <dbReference type="ARBA" id="ARBA00023016"/>
    </source>
</evidence>
<evidence type="ECO:0000256" key="8">
    <source>
        <dbReference type="SAM" id="Coils"/>
    </source>
</evidence>
<protein>
    <submittedName>
        <fullName evidence="9">Hsp70 family protein</fullName>
    </submittedName>
    <submittedName>
        <fullName evidence="10">Molecular chaperone DnaK</fullName>
    </submittedName>
</protein>
<evidence type="ECO:0000256" key="7">
    <source>
        <dbReference type="RuleBase" id="RU003322"/>
    </source>
</evidence>
<dbReference type="InterPro" id="IPR018181">
    <property type="entry name" value="Heat_shock_70_CS"/>
</dbReference>
<dbReference type="Proteomes" id="UP000029738">
    <property type="component" value="Unassembled WGS sequence"/>
</dbReference>